<evidence type="ECO:0000259" key="1">
    <source>
        <dbReference type="Pfam" id="PF13924"/>
    </source>
</evidence>
<reference evidence="2" key="1">
    <citation type="submission" date="2019-03" db="EMBL/GenBank/DDBJ databases">
        <authorList>
            <person name="Danneels B."/>
        </authorList>
    </citation>
    <scope>NUCLEOTIDE SEQUENCE</scope>
</reference>
<dbReference type="AlphaFoldDB" id="A0A484NWM8"/>
<dbReference type="Pfam" id="PF13924">
    <property type="entry name" value="Lipocalin_5"/>
    <property type="match status" value="1"/>
</dbReference>
<organism evidence="2">
    <name type="scientific">plant metagenome</name>
    <dbReference type="NCBI Taxonomy" id="1297885"/>
    <lineage>
        <taxon>unclassified sequences</taxon>
        <taxon>metagenomes</taxon>
        <taxon>organismal metagenomes</taxon>
    </lineage>
</organism>
<sequence>MGLTKRHVAVGLAAMALLFAGTQSARAAPANQVLGTWRMVKAEVEQDGITRPAYGTQPRGMLVFTPDMHFVEVLTDASVPRFASQARGQGTDAENRAAMAANIGFFGTYTVDAQGEFSGNRVQGATFPNWVGSARTRQDLSLVVEGDRMVEYFRRPEGARVYIEWERVRTAQ</sequence>
<evidence type="ECO:0000313" key="3">
    <source>
        <dbReference type="EMBL" id="VFR35047.1"/>
    </source>
</evidence>
<dbReference type="InterPro" id="IPR024311">
    <property type="entry name" value="Lipocalin-like"/>
</dbReference>
<dbReference type="EMBL" id="CAADIB010000002">
    <property type="protein sequence ID" value="VFR17736.1"/>
    <property type="molecule type" value="Genomic_DNA"/>
</dbReference>
<feature type="domain" description="Lipocalin-like" evidence="1">
    <location>
        <begin position="35"/>
        <end position="138"/>
    </location>
</feature>
<gene>
    <name evidence="3" type="ORF">ANDO1_2279</name>
    <name evidence="2" type="ORF">ANDO2_2184</name>
</gene>
<accession>A0A484NWM8</accession>
<dbReference type="EMBL" id="CAADHZ010000026">
    <property type="protein sequence ID" value="VFR35047.1"/>
    <property type="molecule type" value="Genomic_DNA"/>
</dbReference>
<protein>
    <recommendedName>
        <fullName evidence="1">Lipocalin-like domain-containing protein</fullName>
    </recommendedName>
</protein>
<evidence type="ECO:0000313" key="2">
    <source>
        <dbReference type="EMBL" id="VFR17736.1"/>
    </source>
</evidence>
<name>A0A484NWM8_9ZZZZ</name>
<proteinExistence type="predicted"/>